<evidence type="ECO:0000313" key="3">
    <source>
        <dbReference type="Proteomes" id="UP000824782"/>
    </source>
</evidence>
<evidence type="ECO:0000313" key="2">
    <source>
        <dbReference type="EMBL" id="KAG8535814.1"/>
    </source>
</evidence>
<keyword evidence="3" id="KW-1185">Reference proteome</keyword>
<feature type="non-terminal residue" evidence="2">
    <location>
        <position position="1"/>
    </location>
</feature>
<feature type="non-terminal residue" evidence="2">
    <location>
        <position position="148"/>
    </location>
</feature>
<feature type="region of interest" description="Disordered" evidence="1">
    <location>
        <begin position="1"/>
        <end position="20"/>
    </location>
</feature>
<gene>
    <name evidence="2" type="ORF">GDO81_027712</name>
</gene>
<sequence>SSAHRPGYRSSAHRPGYRSSCTSPIKGMGPIYLRCLSLIGTVAMDLQNTECRPINSSSKLTLPSENGSGTRRPSIAPVLEIADSSTVLPCDLLSDQSEDEMTQSDEEGLPVLEYVKGYPPNSPYIGSSPTLCHLLPSKAAFCCLRLDK</sequence>
<protein>
    <submittedName>
        <fullName evidence="2">Uncharacterized protein</fullName>
    </submittedName>
</protein>
<name>A0AAV6YKK8_ENGPU</name>
<comment type="caution">
    <text evidence="2">The sequence shown here is derived from an EMBL/GenBank/DDBJ whole genome shotgun (WGS) entry which is preliminary data.</text>
</comment>
<reference evidence="2" key="1">
    <citation type="thesis" date="2020" institute="ProQuest LLC" country="789 East Eisenhower Parkway, Ann Arbor, MI, USA">
        <title>Comparative Genomics and Chromosome Evolution.</title>
        <authorList>
            <person name="Mudd A.B."/>
        </authorList>
    </citation>
    <scope>NUCLEOTIDE SEQUENCE</scope>
    <source>
        <strain evidence="2">237g6f4</strain>
        <tissue evidence="2">Blood</tissue>
    </source>
</reference>
<feature type="region of interest" description="Disordered" evidence="1">
    <location>
        <begin position="54"/>
        <end position="73"/>
    </location>
</feature>
<dbReference type="EMBL" id="WNYA01056604">
    <property type="protein sequence ID" value="KAG8535814.1"/>
    <property type="molecule type" value="Genomic_DNA"/>
</dbReference>
<organism evidence="2 3">
    <name type="scientific">Engystomops pustulosus</name>
    <name type="common">Tungara frog</name>
    <name type="synonym">Physalaemus pustulosus</name>
    <dbReference type="NCBI Taxonomy" id="76066"/>
    <lineage>
        <taxon>Eukaryota</taxon>
        <taxon>Metazoa</taxon>
        <taxon>Chordata</taxon>
        <taxon>Craniata</taxon>
        <taxon>Vertebrata</taxon>
        <taxon>Euteleostomi</taxon>
        <taxon>Amphibia</taxon>
        <taxon>Batrachia</taxon>
        <taxon>Anura</taxon>
        <taxon>Neobatrachia</taxon>
        <taxon>Hyloidea</taxon>
        <taxon>Leptodactylidae</taxon>
        <taxon>Leiuperinae</taxon>
        <taxon>Engystomops</taxon>
    </lineage>
</organism>
<accession>A0AAV6YKK8</accession>
<evidence type="ECO:0000256" key="1">
    <source>
        <dbReference type="SAM" id="MobiDB-lite"/>
    </source>
</evidence>
<proteinExistence type="predicted"/>
<dbReference type="AlphaFoldDB" id="A0AAV6YKK8"/>
<feature type="compositionally biased region" description="Polar residues" evidence="1">
    <location>
        <begin position="54"/>
        <end position="71"/>
    </location>
</feature>
<dbReference type="Proteomes" id="UP000824782">
    <property type="component" value="Unassembled WGS sequence"/>
</dbReference>